<proteinExistence type="predicted"/>
<name>A0A8I0T8N5_BRUAN</name>
<reference evidence="1" key="2">
    <citation type="submission" date="2020-10" db="EMBL/GenBank/DDBJ databases">
        <title>Enrichment of novel Verrucomicrobia, Bacteroidetes and Krumholzibacteria in an oxygen-limited, methane- and iron-fed bioreactor inoculated with Bothnian Sea sediments.</title>
        <authorList>
            <person name="Martins P.D."/>
            <person name="de Jong A."/>
            <person name="Lenstra W.K."/>
            <person name="van Helmond N.A.G.M."/>
            <person name="Slomp C.P."/>
            <person name="Jetten M.S.M."/>
            <person name="Welte C.U."/>
            <person name="Rasigraf O."/>
        </authorList>
    </citation>
    <scope>NUCLEOTIDE SEQUENCE</scope>
    <source>
        <strain evidence="1">MAG47</strain>
    </source>
</reference>
<dbReference type="AlphaFoldDB" id="A0A8I0T8N5"/>
<evidence type="ECO:0000313" key="2">
    <source>
        <dbReference type="Proteomes" id="UP000642265"/>
    </source>
</evidence>
<dbReference type="Proteomes" id="UP000642265">
    <property type="component" value="Unassembled WGS sequence"/>
</dbReference>
<organism evidence="1 2">
    <name type="scientific">Brucella anthropi</name>
    <name type="common">Ochrobactrum anthropi</name>
    <dbReference type="NCBI Taxonomy" id="529"/>
    <lineage>
        <taxon>Bacteria</taxon>
        <taxon>Pseudomonadati</taxon>
        <taxon>Pseudomonadota</taxon>
        <taxon>Alphaproteobacteria</taxon>
        <taxon>Hyphomicrobiales</taxon>
        <taxon>Brucellaceae</taxon>
        <taxon>Brucella/Ochrobactrum group</taxon>
        <taxon>Brucella</taxon>
    </lineage>
</organism>
<dbReference type="Gene3D" id="1.10.1200.20">
    <property type="entry name" value="Colicin E immunity protein"/>
    <property type="match status" value="1"/>
</dbReference>
<evidence type="ECO:0008006" key="3">
    <source>
        <dbReference type="Google" id="ProtNLM"/>
    </source>
</evidence>
<sequence length="73" mass="8463">MAIDRKAEALKLLNEYYSNRDVLSEEEVDNIFQRLSEMSPDPAISDYVFFPDGPEMTPEEIINKAFSYKPVIM</sequence>
<reference evidence="1" key="1">
    <citation type="submission" date="2020-09" db="EMBL/GenBank/DDBJ databases">
        <authorList>
            <person name="Dalcin Martins P."/>
        </authorList>
    </citation>
    <scope>NUCLEOTIDE SEQUENCE</scope>
    <source>
        <strain evidence="1">MAG47</strain>
    </source>
</reference>
<protein>
    <recommendedName>
        <fullName evidence="3">Bacteriocin immunity protein</fullName>
    </recommendedName>
</protein>
<evidence type="ECO:0000313" key="1">
    <source>
        <dbReference type="EMBL" id="MBE0560729.1"/>
    </source>
</evidence>
<comment type="caution">
    <text evidence="1">The sequence shown here is derived from an EMBL/GenBank/DDBJ whole genome shotgun (WGS) entry which is preliminary data.</text>
</comment>
<gene>
    <name evidence="1" type="ORF">IH622_07900</name>
</gene>
<dbReference type="EMBL" id="JACZKO010000025">
    <property type="protein sequence ID" value="MBE0560729.1"/>
    <property type="molecule type" value="Genomic_DNA"/>
</dbReference>
<dbReference type="InterPro" id="IPR035900">
    <property type="entry name" value="Colicin_E_sf"/>
</dbReference>
<accession>A0A8I0T8N5</accession>